<reference evidence="1" key="1">
    <citation type="submission" date="2023-06" db="EMBL/GenBank/DDBJ databases">
        <authorList>
            <person name="Kurt Z."/>
        </authorList>
    </citation>
    <scope>NUCLEOTIDE SEQUENCE</scope>
</reference>
<accession>A0AA86NB27</accession>
<evidence type="ECO:0000313" key="2">
    <source>
        <dbReference type="EMBL" id="CAL6114830.1"/>
    </source>
</evidence>
<evidence type="ECO:0000313" key="3">
    <source>
        <dbReference type="Proteomes" id="UP001642409"/>
    </source>
</evidence>
<dbReference type="Proteomes" id="UP001642409">
    <property type="component" value="Unassembled WGS sequence"/>
</dbReference>
<protein>
    <submittedName>
        <fullName evidence="2">Hypothetical_protein</fullName>
    </submittedName>
</protein>
<name>A0AA86NB27_9EUKA</name>
<dbReference type="EMBL" id="CAXDID020000834">
    <property type="protein sequence ID" value="CAL6114830.1"/>
    <property type="molecule type" value="Genomic_DNA"/>
</dbReference>
<gene>
    <name evidence="1" type="ORF">HINF_LOCUS3561</name>
    <name evidence="2" type="ORF">HINF_LOCUS78333</name>
</gene>
<keyword evidence="3" id="KW-1185">Reference proteome</keyword>
<organism evidence="1">
    <name type="scientific">Hexamita inflata</name>
    <dbReference type="NCBI Taxonomy" id="28002"/>
    <lineage>
        <taxon>Eukaryota</taxon>
        <taxon>Metamonada</taxon>
        <taxon>Diplomonadida</taxon>
        <taxon>Hexamitidae</taxon>
        <taxon>Hexamitinae</taxon>
        <taxon>Hexamita</taxon>
    </lineage>
</organism>
<proteinExistence type="predicted"/>
<dbReference type="EMBL" id="CATOUU010000083">
    <property type="protein sequence ID" value="CAI9915916.1"/>
    <property type="molecule type" value="Genomic_DNA"/>
</dbReference>
<comment type="caution">
    <text evidence="1">The sequence shown here is derived from an EMBL/GenBank/DDBJ whole genome shotgun (WGS) entry which is preliminary data.</text>
</comment>
<dbReference type="AlphaFoldDB" id="A0AA86NB27"/>
<sequence>MSRVCITGVLQMYFPIFDGQDVNPALYQLLINISTSLFLITNRTTLLYIERVIPSIEVELLEFDWKICKTVCLKRQAFRSTTDNDQSLRLQELCMIQDTFPCLQNFFTVRF</sequence>
<evidence type="ECO:0000313" key="1">
    <source>
        <dbReference type="EMBL" id="CAI9915916.1"/>
    </source>
</evidence>
<reference evidence="2 3" key="2">
    <citation type="submission" date="2024-07" db="EMBL/GenBank/DDBJ databases">
        <authorList>
            <person name="Akdeniz Z."/>
        </authorList>
    </citation>
    <scope>NUCLEOTIDE SEQUENCE [LARGE SCALE GENOMIC DNA]</scope>
</reference>